<dbReference type="Gene3D" id="3.40.50.280">
    <property type="entry name" value="Cobalamin-binding domain"/>
    <property type="match status" value="1"/>
</dbReference>
<dbReference type="Gene3D" id="1.10.1240.10">
    <property type="entry name" value="Methionine synthase domain"/>
    <property type="match status" value="1"/>
</dbReference>
<dbReference type="InterPro" id="IPR036594">
    <property type="entry name" value="Meth_synthase_dom"/>
</dbReference>
<dbReference type="CDD" id="cd02065">
    <property type="entry name" value="B12-binding_like"/>
    <property type="match status" value="1"/>
</dbReference>
<dbReference type="AlphaFoldDB" id="A0A3L9Y9Z6"/>
<dbReference type="InterPro" id="IPR003759">
    <property type="entry name" value="Cbl-bd_cap"/>
</dbReference>
<dbReference type="SUPFAM" id="SSF52242">
    <property type="entry name" value="Cobalamin (vitamin B12)-binding domain"/>
    <property type="match status" value="1"/>
</dbReference>
<dbReference type="InterPro" id="IPR036724">
    <property type="entry name" value="Cobalamin-bd_sf"/>
</dbReference>
<dbReference type="GO" id="GO:0046872">
    <property type="term" value="F:metal ion binding"/>
    <property type="evidence" value="ECO:0007669"/>
    <property type="project" value="InterPro"/>
</dbReference>
<evidence type="ECO:0000313" key="2">
    <source>
        <dbReference type="EMBL" id="RMA43957.1"/>
    </source>
</evidence>
<accession>A0A3L9Y9Z6</accession>
<name>A0A3L9Y9Z6_9RHOB</name>
<evidence type="ECO:0000259" key="1">
    <source>
        <dbReference type="PROSITE" id="PS51332"/>
    </source>
</evidence>
<dbReference type="Proteomes" id="UP000281343">
    <property type="component" value="Unassembled WGS sequence"/>
</dbReference>
<gene>
    <name evidence="2" type="ORF">D9R08_03310</name>
</gene>
<dbReference type="Pfam" id="PF02310">
    <property type="entry name" value="B12-binding"/>
    <property type="match status" value="1"/>
</dbReference>
<comment type="caution">
    <text evidence="2">The sequence shown here is derived from an EMBL/GenBank/DDBJ whole genome shotgun (WGS) entry which is preliminary data.</text>
</comment>
<dbReference type="Pfam" id="PF02607">
    <property type="entry name" value="B12-binding_2"/>
    <property type="match status" value="1"/>
</dbReference>
<proteinExistence type="predicted"/>
<dbReference type="GO" id="GO:0031419">
    <property type="term" value="F:cobalamin binding"/>
    <property type="evidence" value="ECO:0007669"/>
    <property type="project" value="InterPro"/>
</dbReference>
<reference evidence="2 3" key="1">
    <citation type="submission" date="2018-10" db="EMBL/GenBank/DDBJ databases">
        <authorList>
            <person name="Jung H.S."/>
            <person name="Jeon C.O."/>
        </authorList>
    </citation>
    <scope>NUCLEOTIDE SEQUENCE [LARGE SCALE GENOMIC DNA]</scope>
    <source>
        <strain evidence="2 3">MA-7-27</strain>
    </source>
</reference>
<sequence length="245" mass="26953">MELLAREIITRLGNRNGPLPQADPGASSGANPEMIERLAEALIGDDDAEATRMVFDLFDRDIPLEAVYLDHLAPAARLLGEWWSEDRTPFTDVTIGTGRIYAIMRTFRTHTAQHPEDRARAAIFAPVPGEAHTLGVTMAADLFRERGWNVQLLLGHNHDVLVERLAEDRSPVIGLSCSGAKTMEPLARLIVALRIARPTAHILVGGAAMYGFASRVRLTDPDSTITDMQSAKLLLEKLEARFPAR</sequence>
<keyword evidence="3" id="KW-1185">Reference proteome</keyword>
<feature type="domain" description="B12-binding" evidence="1">
    <location>
        <begin position="119"/>
        <end position="245"/>
    </location>
</feature>
<evidence type="ECO:0000313" key="3">
    <source>
        <dbReference type="Proteomes" id="UP000281343"/>
    </source>
</evidence>
<organism evidence="2 3">
    <name type="scientific">Rhodophyticola porphyridii</name>
    <dbReference type="NCBI Taxonomy" id="1852017"/>
    <lineage>
        <taxon>Bacteria</taxon>
        <taxon>Pseudomonadati</taxon>
        <taxon>Pseudomonadota</taxon>
        <taxon>Alphaproteobacteria</taxon>
        <taxon>Rhodobacterales</taxon>
        <taxon>Roseobacteraceae</taxon>
        <taxon>Rhodophyticola</taxon>
    </lineage>
</organism>
<protein>
    <recommendedName>
        <fullName evidence="1">B12-binding domain-containing protein</fullName>
    </recommendedName>
</protein>
<dbReference type="PROSITE" id="PS51332">
    <property type="entry name" value="B12_BINDING"/>
    <property type="match status" value="1"/>
</dbReference>
<dbReference type="InterPro" id="IPR006158">
    <property type="entry name" value="Cobalamin-bd"/>
</dbReference>
<dbReference type="EMBL" id="RCNT01000001">
    <property type="protein sequence ID" value="RMA43957.1"/>
    <property type="molecule type" value="Genomic_DNA"/>
</dbReference>